<comment type="caution">
    <text evidence="1">The sequence shown here is derived from an EMBL/GenBank/DDBJ whole genome shotgun (WGS) entry which is preliminary data.</text>
</comment>
<name>A0A1E3W542_9HYPH</name>
<evidence type="ECO:0000313" key="2">
    <source>
        <dbReference type="Proteomes" id="UP000094472"/>
    </source>
</evidence>
<evidence type="ECO:0000313" key="1">
    <source>
        <dbReference type="EMBL" id="ODS00830.1"/>
    </source>
</evidence>
<dbReference type="EMBL" id="LPWF01000011">
    <property type="protein sequence ID" value="ODS00830.1"/>
    <property type="molecule type" value="Genomic_DNA"/>
</dbReference>
<dbReference type="Proteomes" id="UP000094472">
    <property type="component" value="Unassembled WGS sequence"/>
</dbReference>
<dbReference type="RefSeq" id="WP_069440944.1">
    <property type="nucleotide sequence ID" value="NZ_LPWF01000011.1"/>
</dbReference>
<protein>
    <submittedName>
        <fullName evidence="1">Uncharacterized protein</fullName>
    </submittedName>
</protein>
<reference evidence="1 2" key="1">
    <citation type="journal article" date="2016" name="Environ. Microbiol.">
        <title>New Methyloceanibacter diversity from North Sea sediments includes methanotroph containing solely the soluble methane monooxygenase.</title>
        <authorList>
            <person name="Vekeman B."/>
            <person name="Kerckhof F.M."/>
            <person name="Cremers G."/>
            <person name="de Vos P."/>
            <person name="Vandamme P."/>
            <person name="Boon N."/>
            <person name="Op den Camp H.J."/>
            <person name="Heylen K."/>
        </authorList>
    </citation>
    <scope>NUCLEOTIDE SEQUENCE [LARGE SCALE GENOMIC DNA]</scope>
    <source>
        <strain evidence="1 2">R-67175</strain>
    </source>
</reference>
<gene>
    <name evidence="1" type="ORF">AUC69_07535</name>
</gene>
<keyword evidence="2" id="KW-1185">Reference proteome</keyword>
<sequence>MLREGDQFTGGFFNGRIVVRGVLPVIDQVSRHYIPSETLANCVTLLSKPASRRKRMGPRWNFVARNASGKSETDIHRRFLSNDGLLSAMGFGL</sequence>
<proteinExistence type="predicted"/>
<organism evidence="1 2">
    <name type="scientific">Methyloceanibacter superfactus</name>
    <dbReference type="NCBI Taxonomy" id="1774969"/>
    <lineage>
        <taxon>Bacteria</taxon>
        <taxon>Pseudomonadati</taxon>
        <taxon>Pseudomonadota</taxon>
        <taxon>Alphaproteobacteria</taxon>
        <taxon>Hyphomicrobiales</taxon>
        <taxon>Hyphomicrobiaceae</taxon>
        <taxon>Methyloceanibacter</taxon>
    </lineage>
</organism>
<dbReference type="STRING" id="1774969.AUC69_07535"/>
<dbReference type="AlphaFoldDB" id="A0A1E3W542"/>
<accession>A0A1E3W542</accession>